<dbReference type="PROSITE" id="PS50887">
    <property type="entry name" value="GGDEF"/>
    <property type="match status" value="1"/>
</dbReference>
<comment type="caution">
    <text evidence="7">The sequence shown here is derived from an EMBL/GenBank/DDBJ whole genome shotgun (WGS) entry which is preliminary data.</text>
</comment>
<dbReference type="FunFam" id="3.30.70.270:FF:000001">
    <property type="entry name" value="Diguanylate cyclase domain protein"/>
    <property type="match status" value="1"/>
</dbReference>
<dbReference type="CDD" id="cd00130">
    <property type="entry name" value="PAS"/>
    <property type="match status" value="1"/>
</dbReference>
<dbReference type="InterPro" id="IPR043128">
    <property type="entry name" value="Rev_trsase/Diguanyl_cyclase"/>
</dbReference>
<evidence type="ECO:0000256" key="2">
    <source>
        <dbReference type="PROSITE-ProRule" id="PRU00169"/>
    </source>
</evidence>
<reference evidence="7 8" key="1">
    <citation type="submission" date="2019-04" db="EMBL/GenBank/DDBJ databases">
        <title>Geobacter ruber sp. nov., ferric-reducing bacteria isolated from paddy soil.</title>
        <authorList>
            <person name="Xu Z."/>
            <person name="Masuda Y."/>
            <person name="Itoh H."/>
            <person name="Senoo K."/>
        </authorList>
    </citation>
    <scope>NUCLEOTIDE SEQUENCE [LARGE SCALE GENOMIC DNA]</scope>
    <source>
        <strain evidence="7 8">Red88</strain>
    </source>
</reference>
<name>A0A5A9XHN1_9BACT</name>
<dbReference type="SUPFAM" id="SSF55073">
    <property type="entry name" value="Nucleotide cyclase"/>
    <property type="match status" value="1"/>
</dbReference>
<dbReference type="CDD" id="cd00156">
    <property type="entry name" value="REC"/>
    <property type="match status" value="1"/>
</dbReference>
<dbReference type="CDD" id="cd01949">
    <property type="entry name" value="GGDEF"/>
    <property type="match status" value="1"/>
</dbReference>
<gene>
    <name evidence="7" type="ORF">ET418_08030</name>
</gene>
<dbReference type="InterPro" id="IPR013655">
    <property type="entry name" value="PAS_fold_3"/>
</dbReference>
<organism evidence="7 8">
    <name type="scientific">Oryzomonas rubra</name>
    <dbReference type="NCBI Taxonomy" id="2509454"/>
    <lineage>
        <taxon>Bacteria</taxon>
        <taxon>Pseudomonadati</taxon>
        <taxon>Thermodesulfobacteriota</taxon>
        <taxon>Desulfuromonadia</taxon>
        <taxon>Geobacterales</taxon>
        <taxon>Geobacteraceae</taxon>
        <taxon>Oryzomonas</taxon>
    </lineage>
</organism>
<evidence type="ECO:0000313" key="7">
    <source>
        <dbReference type="EMBL" id="KAA0892143.1"/>
    </source>
</evidence>
<dbReference type="SUPFAM" id="SSF141868">
    <property type="entry name" value="EAL domain-like"/>
    <property type="match status" value="1"/>
</dbReference>
<dbReference type="AlphaFoldDB" id="A0A5A9XHN1"/>
<dbReference type="Pfam" id="PF00072">
    <property type="entry name" value="Response_reg"/>
    <property type="match status" value="1"/>
</dbReference>
<dbReference type="SMART" id="SM00267">
    <property type="entry name" value="GGDEF"/>
    <property type="match status" value="1"/>
</dbReference>
<dbReference type="GO" id="GO:0071111">
    <property type="term" value="F:cyclic-guanylate-specific phosphodiesterase activity"/>
    <property type="evidence" value="ECO:0007669"/>
    <property type="project" value="UniProtKB-EC"/>
</dbReference>
<dbReference type="PROSITE" id="PS50883">
    <property type="entry name" value="EAL"/>
    <property type="match status" value="1"/>
</dbReference>
<dbReference type="InterPro" id="IPR035919">
    <property type="entry name" value="EAL_sf"/>
</dbReference>
<dbReference type="InterPro" id="IPR011006">
    <property type="entry name" value="CheY-like_superfamily"/>
</dbReference>
<evidence type="ECO:0000259" key="5">
    <source>
        <dbReference type="PROSITE" id="PS50883"/>
    </source>
</evidence>
<dbReference type="GO" id="GO:0000160">
    <property type="term" value="P:phosphorelay signal transduction system"/>
    <property type="evidence" value="ECO:0007669"/>
    <property type="project" value="InterPro"/>
</dbReference>
<dbReference type="PROSITE" id="PS50113">
    <property type="entry name" value="PAC"/>
    <property type="match status" value="1"/>
</dbReference>
<proteinExistence type="predicted"/>
<dbReference type="SUPFAM" id="SSF52172">
    <property type="entry name" value="CheY-like"/>
    <property type="match status" value="1"/>
</dbReference>
<accession>A0A5A9XHN1</accession>
<dbReference type="InterPro" id="IPR052155">
    <property type="entry name" value="Biofilm_reg_signaling"/>
</dbReference>
<dbReference type="Gene3D" id="3.30.70.270">
    <property type="match status" value="1"/>
</dbReference>
<dbReference type="SMART" id="SM00448">
    <property type="entry name" value="REC"/>
    <property type="match status" value="1"/>
</dbReference>
<evidence type="ECO:0000256" key="1">
    <source>
        <dbReference type="ARBA" id="ARBA00051114"/>
    </source>
</evidence>
<evidence type="ECO:0000259" key="3">
    <source>
        <dbReference type="PROSITE" id="PS50110"/>
    </source>
</evidence>
<dbReference type="Pfam" id="PF00990">
    <property type="entry name" value="GGDEF"/>
    <property type="match status" value="1"/>
</dbReference>
<dbReference type="CDD" id="cd01948">
    <property type="entry name" value="EAL"/>
    <property type="match status" value="1"/>
</dbReference>
<dbReference type="Gene3D" id="2.10.70.100">
    <property type="match status" value="1"/>
</dbReference>
<dbReference type="InterPro" id="IPR029787">
    <property type="entry name" value="Nucleotide_cyclase"/>
</dbReference>
<dbReference type="InterPro" id="IPR001789">
    <property type="entry name" value="Sig_transdc_resp-reg_receiver"/>
</dbReference>
<dbReference type="OrthoDB" id="9777298at2"/>
<dbReference type="GO" id="GO:0071732">
    <property type="term" value="P:cellular response to nitric oxide"/>
    <property type="evidence" value="ECO:0007669"/>
    <property type="project" value="UniProtKB-ARBA"/>
</dbReference>
<dbReference type="PANTHER" id="PTHR44757">
    <property type="entry name" value="DIGUANYLATE CYCLASE DGCP"/>
    <property type="match status" value="1"/>
</dbReference>
<keyword evidence="8" id="KW-1185">Reference proteome</keyword>
<dbReference type="SMART" id="SM00052">
    <property type="entry name" value="EAL"/>
    <property type="match status" value="1"/>
</dbReference>
<dbReference type="Pfam" id="PF08447">
    <property type="entry name" value="PAS_3"/>
    <property type="match status" value="1"/>
</dbReference>
<dbReference type="InterPro" id="IPR001633">
    <property type="entry name" value="EAL_dom"/>
</dbReference>
<feature type="domain" description="EAL" evidence="5">
    <location>
        <begin position="449"/>
        <end position="703"/>
    </location>
</feature>
<dbReference type="PANTHER" id="PTHR44757:SF2">
    <property type="entry name" value="BIOFILM ARCHITECTURE MAINTENANCE PROTEIN MBAA"/>
    <property type="match status" value="1"/>
</dbReference>
<dbReference type="InterPro" id="IPR000014">
    <property type="entry name" value="PAS"/>
</dbReference>
<comment type="catalytic activity">
    <reaction evidence="1">
        <text>3',3'-c-di-GMP + H2O = 5'-phosphoguanylyl(3'-&gt;5')guanosine + H(+)</text>
        <dbReference type="Rhea" id="RHEA:24902"/>
        <dbReference type="ChEBI" id="CHEBI:15377"/>
        <dbReference type="ChEBI" id="CHEBI:15378"/>
        <dbReference type="ChEBI" id="CHEBI:58754"/>
        <dbReference type="ChEBI" id="CHEBI:58805"/>
        <dbReference type="EC" id="3.1.4.52"/>
    </reaction>
    <physiologicalReaction direction="left-to-right" evidence="1">
        <dbReference type="Rhea" id="RHEA:24903"/>
    </physiologicalReaction>
</comment>
<dbReference type="NCBIfam" id="TIGR00254">
    <property type="entry name" value="GGDEF"/>
    <property type="match status" value="1"/>
</dbReference>
<dbReference type="Gene3D" id="3.20.20.450">
    <property type="entry name" value="EAL domain"/>
    <property type="match status" value="1"/>
</dbReference>
<protein>
    <submittedName>
        <fullName evidence="7">GGDEF domain-containing response regulator</fullName>
    </submittedName>
</protein>
<dbReference type="SUPFAM" id="SSF55785">
    <property type="entry name" value="PYP-like sensor domain (PAS domain)"/>
    <property type="match status" value="1"/>
</dbReference>
<keyword evidence="2" id="KW-0597">Phosphoprotein</keyword>
<feature type="domain" description="Response regulatory" evidence="3">
    <location>
        <begin position="13"/>
        <end position="127"/>
    </location>
</feature>
<evidence type="ECO:0000259" key="6">
    <source>
        <dbReference type="PROSITE" id="PS50887"/>
    </source>
</evidence>
<evidence type="ECO:0000313" key="8">
    <source>
        <dbReference type="Proteomes" id="UP000324298"/>
    </source>
</evidence>
<dbReference type="Gene3D" id="3.40.50.2300">
    <property type="match status" value="1"/>
</dbReference>
<dbReference type="EMBL" id="SRSD01000004">
    <property type="protein sequence ID" value="KAA0892143.1"/>
    <property type="molecule type" value="Genomic_DNA"/>
</dbReference>
<dbReference type="InterPro" id="IPR000700">
    <property type="entry name" value="PAS-assoc_C"/>
</dbReference>
<dbReference type="PROSITE" id="PS50110">
    <property type="entry name" value="RESPONSE_REGULATORY"/>
    <property type="match status" value="1"/>
</dbReference>
<dbReference type="Gene3D" id="3.30.450.20">
    <property type="entry name" value="PAS domain"/>
    <property type="match status" value="1"/>
</dbReference>
<dbReference type="Proteomes" id="UP000324298">
    <property type="component" value="Unassembled WGS sequence"/>
</dbReference>
<dbReference type="RefSeq" id="WP_149307080.1">
    <property type="nucleotide sequence ID" value="NZ_SRSD01000004.1"/>
</dbReference>
<feature type="domain" description="PAC" evidence="4">
    <location>
        <begin position="223"/>
        <end position="275"/>
    </location>
</feature>
<dbReference type="InterPro" id="IPR000160">
    <property type="entry name" value="GGDEF_dom"/>
</dbReference>
<sequence length="705" mass="78941">MTGSPYTIKAGSTILIIEDDIAFAELTSGTLQEHGFKAIGATSGQEAMELLSATIPSLIILDYSLPDMTGIAILEQIADRGLSVPFIMVTGRDDALLAVQMMKTGACDYLLKDTSFLDRLPAAVLRTLHDAETRERLLRAEESLRQSETRLARAQKIARMGSWEWNPLTGETYWSDELYRIFGFTPGEPHQVEMEWFINLINEADRPAFKKAITNAARQCQSFSLIYRIKSCNGDELVVNSQAEVECDSEGRAQLVSGTTLDITARIRAENEIQQLINYDTLTSLPNRTLLNDRLRHAIAQALRDRQMVGVLFLDLDRFKGINETLGHRAGDKLLKTIAKRLKACVRETDTLARIGGDEFAVVLMGVSNEEVITAITKKILGLISEPICINGHEIYTTGSIGIAVYPMDGEDGPTLLKHADQAMYQAKERDGNNFQFFSSEMNIKVLERMMLENSMRKALEREDLFLLYQPQVDTRTGEITGLEALLRWRHPDMGVIVPDKFIYLAEETGLIIPIGEWVLRTACFQAKAWQQQGFPPMRMAVNLSAKQFAQKDLSGTIAAILLESGLDPDWLELEITESTIMKDPDSNTRMLQKLKDMGISLAIDDFGTGYSSLSYLKHFPINRLKIDRMFVRDIAINPDDAAIVEIIISMAHTLKLSVTAEGVETRPLMEFLASRNCVEMQGYLFSRPVTAEEITTILENGLKY</sequence>
<dbReference type="FunFam" id="3.20.20.450:FF:000001">
    <property type="entry name" value="Cyclic di-GMP phosphodiesterase yahA"/>
    <property type="match status" value="1"/>
</dbReference>
<evidence type="ECO:0000259" key="4">
    <source>
        <dbReference type="PROSITE" id="PS50113"/>
    </source>
</evidence>
<dbReference type="Pfam" id="PF00563">
    <property type="entry name" value="EAL"/>
    <property type="match status" value="1"/>
</dbReference>
<feature type="domain" description="GGDEF" evidence="6">
    <location>
        <begin position="307"/>
        <end position="440"/>
    </location>
</feature>
<dbReference type="InterPro" id="IPR035965">
    <property type="entry name" value="PAS-like_dom_sf"/>
</dbReference>
<feature type="modified residue" description="4-aspartylphosphate" evidence="2">
    <location>
        <position position="62"/>
    </location>
</feature>